<accession>A0ABT7XRQ5</accession>
<dbReference type="EMBL" id="JAUEDK010000032">
    <property type="protein sequence ID" value="MDN0076388.1"/>
    <property type="molecule type" value="Genomic_DNA"/>
</dbReference>
<reference evidence="2" key="1">
    <citation type="submission" date="2023-06" db="EMBL/GenBank/DDBJ databases">
        <authorList>
            <person name="Zhang S."/>
        </authorList>
    </citation>
    <scope>NUCLEOTIDE SEQUENCE</scope>
    <source>
        <strain evidence="2">SG2303</strain>
    </source>
</reference>
<name>A0ABT7XRQ5_9NEIS</name>
<evidence type="ECO:0000313" key="2">
    <source>
        <dbReference type="EMBL" id="MDN0076388.1"/>
    </source>
</evidence>
<dbReference type="InterPro" id="IPR006157">
    <property type="entry name" value="FolB_dom"/>
</dbReference>
<keyword evidence="3" id="KW-1185">Reference proteome</keyword>
<comment type="caution">
    <text evidence="2">The sequence shown here is derived from an EMBL/GenBank/DDBJ whole genome shotgun (WGS) entry which is preliminary data.</text>
</comment>
<dbReference type="Gene3D" id="3.30.1130.10">
    <property type="match status" value="1"/>
</dbReference>
<gene>
    <name evidence="2" type="ORF">QU481_16055</name>
</gene>
<dbReference type="InterPro" id="IPR043133">
    <property type="entry name" value="GTP-CH-I_C/QueF"/>
</dbReference>
<protein>
    <submittedName>
        <fullName evidence="2">Dihydroneopterin aldolase</fullName>
        <ecNumber evidence="2">4.1.2.25</ecNumber>
    </submittedName>
</protein>
<sequence length="153" mass="17562">MTTVHHADATRWEIVIDQLACRTALGIYPHEREPQPVLIDAVLHYRQGGLLDGDTPYLDYDRYCATLCDYLKQQPHTDLIEELLIDLLALSFRLFPQLDSAELTLFKPEAVKAARKVGVRVRWLRADFEHWYASQARRTVTSPVTERLVTTAA</sequence>
<feature type="domain" description="Dihydroneopterin aldolase/epimerase" evidence="1">
    <location>
        <begin position="14"/>
        <end position="123"/>
    </location>
</feature>
<dbReference type="SMART" id="SM00905">
    <property type="entry name" value="FolB"/>
    <property type="match status" value="1"/>
</dbReference>
<proteinExistence type="predicted"/>
<evidence type="ECO:0000259" key="1">
    <source>
        <dbReference type="SMART" id="SM00905"/>
    </source>
</evidence>
<evidence type="ECO:0000313" key="3">
    <source>
        <dbReference type="Proteomes" id="UP001168540"/>
    </source>
</evidence>
<dbReference type="Pfam" id="PF02152">
    <property type="entry name" value="FolB"/>
    <property type="match status" value="1"/>
</dbReference>
<dbReference type="RefSeq" id="WP_289831043.1">
    <property type="nucleotide sequence ID" value="NZ_JAUEDK010000032.1"/>
</dbReference>
<keyword evidence="2" id="KW-0456">Lyase</keyword>
<dbReference type="GO" id="GO:0004150">
    <property type="term" value="F:dihydroneopterin aldolase activity"/>
    <property type="evidence" value="ECO:0007669"/>
    <property type="project" value="UniProtKB-EC"/>
</dbReference>
<dbReference type="SUPFAM" id="SSF55620">
    <property type="entry name" value="Tetrahydrobiopterin biosynthesis enzymes-like"/>
    <property type="match status" value="1"/>
</dbReference>
<dbReference type="EC" id="4.1.2.25" evidence="2"/>
<organism evidence="2 3">
    <name type="scientific">Crenobacter oryzisoli</name>
    <dbReference type="NCBI Taxonomy" id="3056844"/>
    <lineage>
        <taxon>Bacteria</taxon>
        <taxon>Pseudomonadati</taxon>
        <taxon>Pseudomonadota</taxon>
        <taxon>Betaproteobacteria</taxon>
        <taxon>Neisseriales</taxon>
        <taxon>Neisseriaceae</taxon>
        <taxon>Crenobacter</taxon>
    </lineage>
</organism>
<dbReference type="Proteomes" id="UP001168540">
    <property type="component" value="Unassembled WGS sequence"/>
</dbReference>